<dbReference type="InterPro" id="IPR036852">
    <property type="entry name" value="Peptidase_S8/S53_dom_sf"/>
</dbReference>
<dbReference type="AlphaFoldDB" id="A0A1B9AYE6"/>
<dbReference type="Pfam" id="PF00082">
    <property type="entry name" value="Peptidase_S8"/>
    <property type="match status" value="2"/>
</dbReference>
<keyword evidence="2 6" id="KW-0645">Protease</keyword>
<dbReference type="SUPFAM" id="SSF52317">
    <property type="entry name" value="Class I glutamine amidotransferase-like"/>
    <property type="match status" value="1"/>
</dbReference>
<feature type="chain" id="PRO_5038937844" description="Peptidase S8/S53 domain-containing protein" evidence="7">
    <location>
        <begin position="22"/>
        <end position="683"/>
    </location>
</feature>
<evidence type="ECO:0000259" key="9">
    <source>
        <dbReference type="Pfam" id="PF22148"/>
    </source>
</evidence>
<evidence type="ECO:0000256" key="4">
    <source>
        <dbReference type="ARBA" id="ARBA00022825"/>
    </source>
</evidence>
<proteinExistence type="inferred from homology"/>
<dbReference type="PANTHER" id="PTHR43399:SF4">
    <property type="entry name" value="CELL WALL-ASSOCIATED PROTEASE"/>
    <property type="match status" value="1"/>
</dbReference>
<dbReference type="PROSITE" id="PS00137">
    <property type="entry name" value="SUBTILASE_HIS"/>
    <property type="match status" value="1"/>
</dbReference>
<feature type="active site" description="Charge relay system" evidence="5 6">
    <location>
        <position position="187"/>
    </location>
</feature>
<dbReference type="PROSITE" id="PS00138">
    <property type="entry name" value="SUBTILASE_SER"/>
    <property type="match status" value="1"/>
</dbReference>
<feature type="domain" description="Peptidase S8/S53" evidence="8">
    <location>
        <begin position="616"/>
        <end position="659"/>
    </location>
</feature>
<keyword evidence="3 6" id="KW-0378">Hydrolase</keyword>
<evidence type="ECO:0000259" key="8">
    <source>
        <dbReference type="Pfam" id="PF00082"/>
    </source>
</evidence>
<dbReference type="PRINTS" id="PR00723">
    <property type="entry name" value="SUBTILISIN"/>
</dbReference>
<dbReference type="GO" id="GO:0004252">
    <property type="term" value="F:serine-type endopeptidase activity"/>
    <property type="evidence" value="ECO:0007669"/>
    <property type="project" value="UniProtKB-UniRule"/>
</dbReference>
<sequence length="683" mass="74058">MKKGCSIALTGLLVFSSFSVSDVLADKKEKPLVSQEKALKNELTVENSHLKRKEKLKEKAAEGEVIVQFKKEADTEPTLKKHGLKKYKKVKNKNIHLVKFNHKKESVDKVIEKLSNEEDVVQVQPNYKYYPAGFTNDSYSNHLWGFHNIGQTIQGQMGVPDTDMNVPEAWNKVANMNLQQTTVAVIDTGTDINHPDLKNKIWINEKEKNGSPNVDDDGNGFVDDVNGWDFYNGDNTVYDAVDGDEHGTHVSGTIAAEMENGEGVAGIAPNAKIMPLKFIGPEGGSTFDAIQAIQYAKSQGVKISNNSWGSYGGYQGDMLAKVIADSGMLFVAAAGNESNNNDQTPSFPASYTNDNILSVGAIDNQGKLAGFSNYGKTSVDVTAPGVSILSTVPQKPPVTIPGYGASVEASNGSYKAIVNGFGFENIETLSQRKEMFAKSLNYLGASKTSPILLVDDDESDAGYPSYVSIYRELLTSLGYTYTTRTVNQAANGPDANTLKQYRTVIWFTGQGFGPSNAYALTANDRYALESYLNSGGKLLLSGRDAIWGSENSSLVKTKLGINWIGESTAADVTGNSGTAYGLSKYDVKPIEYADFYASNNPAVTKINLAYPDRVMHYNDYEYFDGTSMATPHVSGVAALMMGVNGNLTPIQIIDTLRKTGKPMTFGSEKIATGTFIDASRAIE</sequence>
<dbReference type="InterPro" id="IPR054399">
    <property type="entry name" value="Fervidolysin-like_N_prodom"/>
</dbReference>
<evidence type="ECO:0000256" key="6">
    <source>
        <dbReference type="PROSITE-ProRule" id="PRU01240"/>
    </source>
</evidence>
<dbReference type="PANTHER" id="PTHR43399">
    <property type="entry name" value="SUBTILISIN-RELATED"/>
    <property type="match status" value="1"/>
</dbReference>
<comment type="similarity">
    <text evidence="1 6">Belongs to the peptidase S8 family.</text>
</comment>
<dbReference type="InterPro" id="IPR051048">
    <property type="entry name" value="Peptidase_S8/S53_subtilisin"/>
</dbReference>
<organism evidence="10 11">
    <name type="scientific">Pseudobacillus wudalianchiensis</name>
    <dbReference type="NCBI Taxonomy" id="1743143"/>
    <lineage>
        <taxon>Bacteria</taxon>
        <taxon>Bacillati</taxon>
        <taxon>Bacillota</taxon>
        <taxon>Bacilli</taxon>
        <taxon>Bacillales</taxon>
        <taxon>Bacillaceae</taxon>
        <taxon>Pseudobacillus</taxon>
    </lineage>
</organism>
<dbReference type="RefSeq" id="WP_065410222.1">
    <property type="nucleotide sequence ID" value="NZ_MAYT01000012.1"/>
</dbReference>
<feature type="domain" description="Fervidolysin-like N-terminal prodomain" evidence="9">
    <location>
        <begin position="57"/>
        <end position="126"/>
    </location>
</feature>
<accession>A0A1B9AYE6</accession>
<dbReference type="Proteomes" id="UP000092578">
    <property type="component" value="Unassembled WGS sequence"/>
</dbReference>
<evidence type="ECO:0000256" key="5">
    <source>
        <dbReference type="PIRSR" id="PIRSR615500-1"/>
    </source>
</evidence>
<dbReference type="InterPro" id="IPR034204">
    <property type="entry name" value="PfSUB1-like_cat_dom"/>
</dbReference>
<dbReference type="Pfam" id="PF22148">
    <property type="entry name" value="Fervidolysin_NPro-like"/>
    <property type="match status" value="1"/>
</dbReference>
<dbReference type="CDD" id="cd07473">
    <property type="entry name" value="Peptidases_S8_Subtilisin_like"/>
    <property type="match status" value="1"/>
</dbReference>
<dbReference type="InterPro" id="IPR022398">
    <property type="entry name" value="Peptidase_S8_His-AS"/>
</dbReference>
<dbReference type="GO" id="GO:0006508">
    <property type="term" value="P:proteolysis"/>
    <property type="evidence" value="ECO:0007669"/>
    <property type="project" value="UniProtKB-KW"/>
</dbReference>
<evidence type="ECO:0008006" key="12">
    <source>
        <dbReference type="Google" id="ProtNLM"/>
    </source>
</evidence>
<gene>
    <name evidence="10" type="ORF">A8F95_05655</name>
</gene>
<dbReference type="EMBL" id="MAYT01000012">
    <property type="protein sequence ID" value="OCA88909.1"/>
    <property type="molecule type" value="Genomic_DNA"/>
</dbReference>
<evidence type="ECO:0000313" key="10">
    <source>
        <dbReference type="EMBL" id="OCA88909.1"/>
    </source>
</evidence>
<evidence type="ECO:0000256" key="3">
    <source>
        <dbReference type="ARBA" id="ARBA00022801"/>
    </source>
</evidence>
<dbReference type="Gene3D" id="3.40.50.200">
    <property type="entry name" value="Peptidase S8/S53 domain"/>
    <property type="match status" value="2"/>
</dbReference>
<keyword evidence="4 6" id="KW-0720">Serine protease</keyword>
<comment type="caution">
    <text evidence="10">The sequence shown here is derived from an EMBL/GenBank/DDBJ whole genome shotgun (WGS) entry which is preliminary data.</text>
</comment>
<dbReference type="SUPFAM" id="SSF52743">
    <property type="entry name" value="Subtilisin-like"/>
    <property type="match status" value="1"/>
</dbReference>
<dbReference type="PROSITE" id="PS51892">
    <property type="entry name" value="SUBTILASE"/>
    <property type="match status" value="1"/>
</dbReference>
<feature type="domain" description="Peptidase S8/S53" evidence="8">
    <location>
        <begin position="180"/>
        <end position="392"/>
    </location>
</feature>
<name>A0A1B9AYE6_9BACI</name>
<dbReference type="InterPro" id="IPR029062">
    <property type="entry name" value="Class_I_gatase-like"/>
</dbReference>
<dbReference type="CDD" id="cd00306">
    <property type="entry name" value="Peptidases_S8_S53"/>
    <property type="match status" value="1"/>
</dbReference>
<keyword evidence="7" id="KW-0732">Signal</keyword>
<protein>
    <recommendedName>
        <fullName evidence="12">Peptidase S8/S53 domain-containing protein</fullName>
    </recommendedName>
</protein>
<dbReference type="InterPro" id="IPR015500">
    <property type="entry name" value="Peptidase_S8_subtilisin-rel"/>
</dbReference>
<feature type="signal peptide" evidence="7">
    <location>
        <begin position="1"/>
        <end position="21"/>
    </location>
</feature>
<keyword evidence="11" id="KW-1185">Reference proteome</keyword>
<feature type="active site" description="Charge relay system" evidence="5 6">
    <location>
        <position position="246"/>
    </location>
</feature>
<evidence type="ECO:0000256" key="2">
    <source>
        <dbReference type="ARBA" id="ARBA00022670"/>
    </source>
</evidence>
<dbReference type="InterPro" id="IPR023828">
    <property type="entry name" value="Peptidase_S8_Ser-AS"/>
</dbReference>
<evidence type="ECO:0000256" key="7">
    <source>
        <dbReference type="SAM" id="SignalP"/>
    </source>
</evidence>
<evidence type="ECO:0000313" key="11">
    <source>
        <dbReference type="Proteomes" id="UP000092578"/>
    </source>
</evidence>
<evidence type="ECO:0000256" key="1">
    <source>
        <dbReference type="ARBA" id="ARBA00011073"/>
    </source>
</evidence>
<dbReference type="InterPro" id="IPR000209">
    <property type="entry name" value="Peptidase_S8/S53_dom"/>
</dbReference>
<reference evidence="11" key="1">
    <citation type="submission" date="2016-05" db="EMBL/GenBank/DDBJ databases">
        <authorList>
            <person name="Liu B."/>
            <person name="Wang J."/>
            <person name="Zhu Y."/>
            <person name="Liu G."/>
            <person name="Chen Q."/>
            <person name="Chen Z."/>
            <person name="Lan J."/>
            <person name="Che J."/>
            <person name="Ge C."/>
            <person name="Shi H."/>
            <person name="Pan Z."/>
            <person name="Liu X."/>
        </authorList>
    </citation>
    <scope>NUCLEOTIDE SEQUENCE [LARGE SCALE GENOMIC DNA]</scope>
    <source>
        <strain evidence="11">FJAT-27215</strain>
    </source>
</reference>
<feature type="active site" description="Charge relay system" evidence="5 6">
    <location>
        <position position="627"/>
    </location>
</feature>